<feature type="region of interest" description="Disordered" evidence="1">
    <location>
        <begin position="1"/>
        <end position="41"/>
    </location>
</feature>
<dbReference type="EMBL" id="QZAM01000104">
    <property type="protein sequence ID" value="THW42831.1"/>
    <property type="molecule type" value="Genomic_DNA"/>
</dbReference>
<feature type="region of interest" description="Disordered" evidence="1">
    <location>
        <begin position="107"/>
        <end position="127"/>
    </location>
</feature>
<protein>
    <submittedName>
        <fullName evidence="2">Uncharacterized protein</fullName>
    </submittedName>
</protein>
<evidence type="ECO:0000256" key="1">
    <source>
        <dbReference type="SAM" id="MobiDB-lite"/>
    </source>
</evidence>
<accession>A0AB74IWG8</accession>
<comment type="caution">
    <text evidence="2">The sequence shown here is derived from an EMBL/GenBank/DDBJ whole genome shotgun (WGS) entry which is preliminary data.</text>
</comment>
<gene>
    <name evidence="2" type="ORF">D6D21_05663</name>
</gene>
<feature type="compositionally biased region" description="Polar residues" evidence="1">
    <location>
        <begin position="1"/>
        <end position="29"/>
    </location>
</feature>
<dbReference type="AlphaFoldDB" id="A0AB74IWG8"/>
<proteinExistence type="predicted"/>
<evidence type="ECO:0000313" key="3">
    <source>
        <dbReference type="Proteomes" id="UP000309076"/>
    </source>
</evidence>
<evidence type="ECO:0000313" key="2">
    <source>
        <dbReference type="EMBL" id="THW42831.1"/>
    </source>
</evidence>
<organism evidence="2 3">
    <name type="scientific">Aureobasidium pullulans</name>
    <name type="common">Black yeast</name>
    <name type="synonym">Pullularia pullulans</name>
    <dbReference type="NCBI Taxonomy" id="5580"/>
    <lineage>
        <taxon>Eukaryota</taxon>
        <taxon>Fungi</taxon>
        <taxon>Dikarya</taxon>
        <taxon>Ascomycota</taxon>
        <taxon>Pezizomycotina</taxon>
        <taxon>Dothideomycetes</taxon>
        <taxon>Dothideomycetidae</taxon>
        <taxon>Dothideales</taxon>
        <taxon>Saccotheciaceae</taxon>
        <taxon>Aureobasidium</taxon>
    </lineage>
</organism>
<feature type="compositionally biased region" description="Low complexity" evidence="1">
    <location>
        <begin position="113"/>
        <end position="123"/>
    </location>
</feature>
<name>A0AB74IWG8_AURPU</name>
<dbReference type="Proteomes" id="UP000309076">
    <property type="component" value="Unassembled WGS sequence"/>
</dbReference>
<reference evidence="2 3" key="1">
    <citation type="submission" date="2018-10" db="EMBL/GenBank/DDBJ databases">
        <title>Fifty Aureobasidium pullulans genomes reveal a recombining polyextremotolerant generalist.</title>
        <authorList>
            <person name="Gostincar C."/>
            <person name="Turk M."/>
            <person name="Zajc J."/>
            <person name="Gunde-Cimerman N."/>
        </authorList>
    </citation>
    <scope>NUCLEOTIDE SEQUENCE [LARGE SCALE GENOMIC DNA]</scope>
    <source>
        <strain evidence="2 3">EXF-10796</strain>
    </source>
</reference>
<sequence length="313" mass="34648">MATRINSFESCALSPATSPSDQSRRSSTPEPAIPTYRGLSPKTKSLAKQVFNPENDFQTDSSSTYDGGLDWLMNMISHTEKLDTAELRRGSFAESVKAAHAMYDDIERKASESSKNGKNGNSSCRRSLRQSLGATQFDASFTLGKWMHDTSQLPSRHYDRVHYNIAAFSEAQENVAEPPADVRSNVTSKAHSNLKKEEAVLVLHKQFPRVVKVDYGNDKIAYETLAIGYNDKPMQSETGDGGMFYWLNVEGMTVGYCLTVELIGDSPKHWPAHKTPPAAELFEHWKEQFRSMSWVALAHQGDGGGTLAQCASV</sequence>